<gene>
    <name evidence="2" type="ORF">RRF57_012466</name>
</gene>
<accession>A0AAN7V5N5</accession>
<evidence type="ECO:0000313" key="3">
    <source>
        <dbReference type="Proteomes" id="UP001305414"/>
    </source>
</evidence>
<feature type="region of interest" description="Disordered" evidence="1">
    <location>
        <begin position="1"/>
        <end position="22"/>
    </location>
</feature>
<dbReference type="Pfam" id="PF12296">
    <property type="entry name" value="HsbA"/>
    <property type="match status" value="1"/>
</dbReference>
<protein>
    <submittedName>
        <fullName evidence="2">Uncharacterized protein</fullName>
    </submittedName>
</protein>
<evidence type="ECO:0000313" key="2">
    <source>
        <dbReference type="EMBL" id="KAK5636754.1"/>
    </source>
</evidence>
<feature type="compositionally biased region" description="Basic residues" evidence="1">
    <location>
        <begin position="12"/>
        <end position="21"/>
    </location>
</feature>
<organism evidence="2 3">
    <name type="scientific">Xylaria bambusicola</name>
    <dbReference type="NCBI Taxonomy" id="326684"/>
    <lineage>
        <taxon>Eukaryota</taxon>
        <taxon>Fungi</taxon>
        <taxon>Dikarya</taxon>
        <taxon>Ascomycota</taxon>
        <taxon>Pezizomycotina</taxon>
        <taxon>Sordariomycetes</taxon>
        <taxon>Xylariomycetidae</taxon>
        <taxon>Xylariales</taxon>
        <taxon>Xylariaceae</taxon>
        <taxon>Xylaria</taxon>
    </lineage>
</organism>
<reference evidence="2 3" key="1">
    <citation type="submission" date="2023-10" db="EMBL/GenBank/DDBJ databases">
        <title>Draft genome sequence of Xylaria bambusicola isolate GMP-LS, the root and basal stem rot pathogen of sugarcane in Indonesia.</title>
        <authorList>
            <person name="Selvaraj P."/>
            <person name="Muralishankar V."/>
            <person name="Muruganantham S."/>
            <person name="Sp S."/>
            <person name="Haryani S."/>
            <person name="Lau K.J.X."/>
            <person name="Naqvi N.I."/>
        </authorList>
    </citation>
    <scope>NUCLEOTIDE SEQUENCE [LARGE SCALE GENOMIC DNA]</scope>
    <source>
        <strain evidence="2">GMP-LS</strain>
    </source>
</reference>
<dbReference type="InterPro" id="IPR021054">
    <property type="entry name" value="Cell_wall_mannoprotein_1"/>
</dbReference>
<proteinExistence type="predicted"/>
<evidence type="ECO:0000256" key="1">
    <source>
        <dbReference type="SAM" id="MobiDB-lite"/>
    </source>
</evidence>
<keyword evidence="3" id="KW-1185">Reference proteome</keyword>
<sequence>MSRYQDEDYRSPSRRRIGLHGRGRDAALRLPVARQARPGNRQHGALSDLDAITQLDTSVMAFDKDGAKVKADTENLCFGRGFLGRDIAEEALGLQTAATSLTTSGQKLLKDVLSKKAEFEASDICEDVQSKIASLGSETQSFVDAIIKQLPEESQQAAKG</sequence>
<dbReference type="Proteomes" id="UP001305414">
    <property type="component" value="Unassembled WGS sequence"/>
</dbReference>
<feature type="compositionally biased region" description="Basic and acidic residues" evidence="1">
    <location>
        <begin position="1"/>
        <end position="11"/>
    </location>
</feature>
<dbReference type="EMBL" id="JAWHQM010000077">
    <property type="protein sequence ID" value="KAK5636754.1"/>
    <property type="molecule type" value="Genomic_DNA"/>
</dbReference>
<dbReference type="AlphaFoldDB" id="A0AAN7V5N5"/>
<name>A0AAN7V5N5_9PEZI</name>
<dbReference type="Gene3D" id="1.20.1280.140">
    <property type="match status" value="1"/>
</dbReference>
<comment type="caution">
    <text evidence="2">The sequence shown here is derived from an EMBL/GenBank/DDBJ whole genome shotgun (WGS) entry which is preliminary data.</text>
</comment>